<accession>A0ABP3TY43</accession>
<evidence type="ECO:0000313" key="3">
    <source>
        <dbReference type="Proteomes" id="UP001501523"/>
    </source>
</evidence>
<dbReference type="InterPro" id="IPR011037">
    <property type="entry name" value="Pyrv_Knase-like_insert_dom_sf"/>
</dbReference>
<feature type="domain" description="MOSC" evidence="1">
    <location>
        <begin position="123"/>
        <end position="265"/>
    </location>
</feature>
<dbReference type="SUPFAM" id="SSF50800">
    <property type="entry name" value="PK beta-barrel domain-like"/>
    <property type="match status" value="1"/>
</dbReference>
<dbReference type="Pfam" id="PF03473">
    <property type="entry name" value="MOSC"/>
    <property type="match status" value="1"/>
</dbReference>
<name>A0ABP3TY43_9GAMM</name>
<dbReference type="InterPro" id="IPR005303">
    <property type="entry name" value="MOCOS_middle"/>
</dbReference>
<dbReference type="SUPFAM" id="SSF141673">
    <property type="entry name" value="MOSC N-terminal domain-like"/>
    <property type="match status" value="1"/>
</dbReference>
<dbReference type="Proteomes" id="UP001501523">
    <property type="component" value="Unassembled WGS sequence"/>
</dbReference>
<evidence type="ECO:0000259" key="1">
    <source>
        <dbReference type="PROSITE" id="PS51340"/>
    </source>
</evidence>
<keyword evidence="3" id="KW-1185">Reference proteome</keyword>
<reference evidence="3" key="1">
    <citation type="journal article" date="2019" name="Int. J. Syst. Evol. Microbiol.">
        <title>The Global Catalogue of Microorganisms (GCM) 10K type strain sequencing project: providing services to taxonomists for standard genome sequencing and annotation.</title>
        <authorList>
            <consortium name="The Broad Institute Genomics Platform"/>
            <consortium name="The Broad Institute Genome Sequencing Center for Infectious Disease"/>
            <person name="Wu L."/>
            <person name="Ma J."/>
        </authorList>
    </citation>
    <scope>NUCLEOTIDE SEQUENCE [LARGE SCALE GENOMIC DNA]</scope>
    <source>
        <strain evidence="3">JCM 15421</strain>
    </source>
</reference>
<proteinExistence type="predicted"/>
<evidence type="ECO:0000313" key="2">
    <source>
        <dbReference type="EMBL" id="GAA0718234.1"/>
    </source>
</evidence>
<sequence length="269" mass="29123">MTPTLSAIHVYPIKSCAPLTCGEAAVEPRGLEGDRRWMITDPHGKFLTARQHPRLTLIRAAPKGDALALEAPGMPGLRLVPPAVGARIETTVWRNTVQALPAAAPADAWISAYLGSPARFVYMDADCARSVNPDYGQPGDEVSFADGYPLLLISQAALDALNARLAQPVPMLRFRPSIVVAGTGPHAEDGWKRIRVGAVEFEVVKPCTRCVFTTVDFERGAFDPSGEPLRTLTTYRRTPMGVTFGQNLIPRGRGTLRVGDELEVLEQAL</sequence>
<dbReference type="InterPro" id="IPR005302">
    <property type="entry name" value="MoCF_Sase_C"/>
</dbReference>
<dbReference type="PROSITE" id="PS51340">
    <property type="entry name" value="MOSC"/>
    <property type="match status" value="1"/>
</dbReference>
<protein>
    <submittedName>
        <fullName evidence="2">MOSC domain-containing protein</fullName>
    </submittedName>
</protein>
<dbReference type="Pfam" id="PF03476">
    <property type="entry name" value="MOSC_N"/>
    <property type="match status" value="1"/>
</dbReference>
<dbReference type="PANTHER" id="PTHR14237">
    <property type="entry name" value="MOLYBDOPTERIN COFACTOR SULFURASE MOSC"/>
    <property type="match status" value="1"/>
</dbReference>
<gene>
    <name evidence="2" type="ORF">GCM10009105_25760</name>
</gene>
<dbReference type="PANTHER" id="PTHR14237:SF19">
    <property type="entry name" value="MITOCHONDRIAL AMIDOXIME REDUCING COMPONENT 1"/>
    <property type="match status" value="1"/>
</dbReference>
<dbReference type="RefSeq" id="WP_343791757.1">
    <property type="nucleotide sequence ID" value="NZ_BAAAEU010000020.1"/>
</dbReference>
<comment type="caution">
    <text evidence="2">The sequence shown here is derived from an EMBL/GenBank/DDBJ whole genome shotgun (WGS) entry which is preliminary data.</text>
</comment>
<organism evidence="2 3">
    <name type="scientific">Dokdonella soli</name>
    <dbReference type="NCBI Taxonomy" id="529810"/>
    <lineage>
        <taxon>Bacteria</taxon>
        <taxon>Pseudomonadati</taxon>
        <taxon>Pseudomonadota</taxon>
        <taxon>Gammaproteobacteria</taxon>
        <taxon>Lysobacterales</taxon>
        <taxon>Rhodanobacteraceae</taxon>
        <taxon>Dokdonella</taxon>
    </lineage>
</organism>
<dbReference type="EMBL" id="BAAAEU010000020">
    <property type="protein sequence ID" value="GAA0718234.1"/>
    <property type="molecule type" value="Genomic_DNA"/>
</dbReference>